<dbReference type="EMBL" id="FUWU01000111">
    <property type="protein sequence ID" value="SKA23515.1"/>
    <property type="molecule type" value="Genomic_DNA"/>
</dbReference>
<evidence type="ECO:0000313" key="2">
    <source>
        <dbReference type="EMBL" id="SKA23515.1"/>
    </source>
</evidence>
<sequence length="89" mass="10100">MQTATIEITAAMEPYVNKRDMWLKQRAMLLYPYIQNGTISHGRAAEILEMDKWSLIQLYGSMGIPYIDMDEAELERDIANALAACGESK</sequence>
<evidence type="ECO:0000313" key="3">
    <source>
        <dbReference type="Proteomes" id="UP000184275"/>
    </source>
</evidence>
<dbReference type="Pfam" id="PF03683">
    <property type="entry name" value="UPF0175"/>
    <property type="match status" value="1"/>
</dbReference>
<name>A0A1M6ZNQ2_9BACT</name>
<reference evidence="3" key="1">
    <citation type="submission" date="2016-11" db="EMBL/GenBank/DDBJ databases">
        <authorList>
            <person name="Varghese N."/>
            <person name="Submissions S."/>
        </authorList>
    </citation>
    <scope>NUCLEOTIDE SEQUENCE [LARGE SCALE GENOMIC DNA]</scope>
    <source>
        <strain evidence="3">UWOS</strain>
    </source>
</reference>
<dbReference type="EMBL" id="FRAW01000067">
    <property type="protein sequence ID" value="SHL32009.1"/>
    <property type="molecule type" value="Genomic_DNA"/>
</dbReference>
<dbReference type="Proteomes" id="UP000190449">
    <property type="component" value="Unassembled WGS sequence"/>
</dbReference>
<reference evidence="1" key="2">
    <citation type="submission" date="2016-11" db="EMBL/GenBank/DDBJ databases">
        <authorList>
            <person name="Jaros S."/>
            <person name="Januszkiewicz K."/>
            <person name="Wedrychowicz H."/>
        </authorList>
    </citation>
    <scope>NUCLEOTIDE SEQUENCE [LARGE SCALE GENOMIC DNA]</scope>
    <source>
        <strain evidence="1">UWOS</strain>
    </source>
</reference>
<evidence type="ECO:0000313" key="4">
    <source>
        <dbReference type="Proteomes" id="UP000190449"/>
    </source>
</evidence>
<proteinExistence type="predicted"/>
<keyword evidence="3" id="KW-1185">Reference proteome</keyword>
<dbReference type="Proteomes" id="UP000184275">
    <property type="component" value="Unassembled WGS sequence"/>
</dbReference>
<evidence type="ECO:0000313" key="1">
    <source>
        <dbReference type="EMBL" id="SHL32009.1"/>
    </source>
</evidence>
<dbReference type="AlphaFoldDB" id="A0A1M6ZNQ2"/>
<accession>A0A1M6ZNQ2</accession>
<reference evidence="2 4" key="3">
    <citation type="submission" date="2017-02" db="EMBL/GenBank/DDBJ databases">
        <authorList>
            <person name="Peterson S.W."/>
        </authorList>
    </citation>
    <scope>NUCLEOTIDE SEQUENCE [LARGE SCALE GENOMIC DNA]</scope>
    <source>
        <strain evidence="2 4">ATCC 43854</strain>
    </source>
</reference>
<protein>
    <submittedName>
        <fullName evidence="1">Uncharacterized protein family (UPF0175)</fullName>
    </submittedName>
</protein>
<dbReference type="STRING" id="28122.SAMN02745108_02977"/>
<gene>
    <name evidence="2" type="ORF">SAMN02745108_02977</name>
    <name evidence="1" type="ORF">SAMN05720469_1672</name>
</gene>
<accession>A0A1T4S5J9</accession>
<organism evidence="1 3">
    <name type="scientific">Fibrobacter intestinalis</name>
    <dbReference type="NCBI Taxonomy" id="28122"/>
    <lineage>
        <taxon>Bacteria</taxon>
        <taxon>Pseudomonadati</taxon>
        <taxon>Fibrobacterota</taxon>
        <taxon>Fibrobacteria</taxon>
        <taxon>Fibrobacterales</taxon>
        <taxon>Fibrobacteraceae</taxon>
        <taxon>Fibrobacter</taxon>
    </lineage>
</organism>
<dbReference type="InterPro" id="IPR005368">
    <property type="entry name" value="UPF0175"/>
</dbReference>